<accession>A0A848HA51</accession>
<dbReference type="EMBL" id="JABBFX010000003">
    <property type="protein sequence ID" value="NML47896.1"/>
    <property type="molecule type" value="Genomic_DNA"/>
</dbReference>
<keyword evidence="1" id="KW-0472">Membrane</keyword>
<sequence length="274" mass="29868">MKEAQPHRAFDWPVDTELAGHAPLLADLPPLPQPAPLTPPSFARAPRPIPLWPLPVIAALLPAIAVAFALAMYRNADGSFCNPFYDDCVSISRMAKYGAPNEMFRVFVLPGAVLQALTWLAATRAFATAGLPRRERSLLAVVGLLAGCALVVYASFLGTDGAAYAWLRKNGTLLYFGGTYVAMLLFVRGLQRLEARELLVVPPSRHRLLVGLLLFITGICLVHGFASLLNLHDLVVRIQNLTEWWGSLALTFAFGTIASLWRGWELALNLELGA</sequence>
<evidence type="ECO:0000256" key="1">
    <source>
        <dbReference type="SAM" id="Phobius"/>
    </source>
</evidence>
<reference evidence="2 3" key="1">
    <citation type="submission" date="2020-04" db="EMBL/GenBank/DDBJ databases">
        <title>Ramlibacter sp. G-1-2-2 isolated from soil.</title>
        <authorList>
            <person name="Dahal R.H."/>
        </authorList>
    </citation>
    <scope>NUCLEOTIDE SEQUENCE [LARGE SCALE GENOMIC DNA]</scope>
    <source>
        <strain evidence="2 3">G-1-2-2</strain>
    </source>
</reference>
<feature type="transmembrane region" description="Helical" evidence="1">
    <location>
        <begin position="244"/>
        <end position="261"/>
    </location>
</feature>
<organism evidence="2 3">
    <name type="scientific">Ramlibacter agri</name>
    <dbReference type="NCBI Taxonomy" id="2728837"/>
    <lineage>
        <taxon>Bacteria</taxon>
        <taxon>Pseudomonadati</taxon>
        <taxon>Pseudomonadota</taxon>
        <taxon>Betaproteobacteria</taxon>
        <taxon>Burkholderiales</taxon>
        <taxon>Comamonadaceae</taxon>
        <taxon>Ramlibacter</taxon>
    </lineage>
</organism>
<feature type="transmembrane region" description="Helical" evidence="1">
    <location>
        <begin position="103"/>
        <end position="126"/>
    </location>
</feature>
<evidence type="ECO:0000313" key="2">
    <source>
        <dbReference type="EMBL" id="NML47896.1"/>
    </source>
</evidence>
<protein>
    <recommendedName>
        <fullName evidence="4">DUF998 domain-containing protein</fullName>
    </recommendedName>
</protein>
<evidence type="ECO:0000313" key="3">
    <source>
        <dbReference type="Proteomes" id="UP000541185"/>
    </source>
</evidence>
<feature type="transmembrane region" description="Helical" evidence="1">
    <location>
        <begin position="138"/>
        <end position="158"/>
    </location>
</feature>
<keyword evidence="1" id="KW-1133">Transmembrane helix</keyword>
<feature type="transmembrane region" description="Helical" evidence="1">
    <location>
        <begin position="51"/>
        <end position="73"/>
    </location>
</feature>
<keyword evidence="3" id="KW-1185">Reference proteome</keyword>
<feature type="transmembrane region" description="Helical" evidence="1">
    <location>
        <begin position="170"/>
        <end position="187"/>
    </location>
</feature>
<gene>
    <name evidence="2" type="ORF">HHL11_29370</name>
</gene>
<feature type="transmembrane region" description="Helical" evidence="1">
    <location>
        <begin position="208"/>
        <end position="232"/>
    </location>
</feature>
<name>A0A848HA51_9BURK</name>
<evidence type="ECO:0008006" key="4">
    <source>
        <dbReference type="Google" id="ProtNLM"/>
    </source>
</evidence>
<dbReference type="Proteomes" id="UP000541185">
    <property type="component" value="Unassembled WGS sequence"/>
</dbReference>
<keyword evidence="1" id="KW-0812">Transmembrane</keyword>
<dbReference type="AlphaFoldDB" id="A0A848HA51"/>
<dbReference type="RefSeq" id="WP_169422152.1">
    <property type="nucleotide sequence ID" value="NZ_JABBFX010000003.1"/>
</dbReference>
<proteinExistence type="predicted"/>
<comment type="caution">
    <text evidence="2">The sequence shown here is derived from an EMBL/GenBank/DDBJ whole genome shotgun (WGS) entry which is preliminary data.</text>
</comment>